<dbReference type="EMBL" id="UGAW01000001">
    <property type="protein sequence ID" value="STG51309.1"/>
    <property type="molecule type" value="Genomic_DNA"/>
</dbReference>
<evidence type="ECO:0000313" key="2">
    <source>
        <dbReference type="Proteomes" id="UP000254817"/>
    </source>
</evidence>
<gene>
    <name evidence="1" type="ORF">NCTC11112_01744</name>
</gene>
<name>A0A376MLC5_ECOLX</name>
<dbReference type="Gene3D" id="2.60.40.10">
    <property type="entry name" value="Immunoglobulins"/>
    <property type="match status" value="1"/>
</dbReference>
<dbReference type="Proteomes" id="UP000254817">
    <property type="component" value="Unassembled WGS sequence"/>
</dbReference>
<protein>
    <submittedName>
        <fullName evidence="1">Putative invasin/intimin protein</fullName>
    </submittedName>
</protein>
<reference evidence="1 2" key="1">
    <citation type="submission" date="2018-06" db="EMBL/GenBank/DDBJ databases">
        <authorList>
            <consortium name="Pathogen Informatics"/>
            <person name="Doyle S."/>
        </authorList>
    </citation>
    <scope>NUCLEOTIDE SEQUENCE [LARGE SCALE GENOMIC DNA]</scope>
    <source>
        <strain evidence="1 2">NCTC11112</strain>
    </source>
</reference>
<organism evidence="1 2">
    <name type="scientific">Escherichia coli</name>
    <dbReference type="NCBI Taxonomy" id="562"/>
    <lineage>
        <taxon>Bacteria</taxon>
        <taxon>Pseudomonadati</taxon>
        <taxon>Pseudomonadota</taxon>
        <taxon>Gammaproteobacteria</taxon>
        <taxon>Enterobacterales</taxon>
        <taxon>Enterobacteriaceae</taxon>
        <taxon>Escherichia</taxon>
    </lineage>
</organism>
<dbReference type="AlphaFoldDB" id="A0A376MLC5"/>
<dbReference type="InterPro" id="IPR013783">
    <property type="entry name" value="Ig-like_fold"/>
</dbReference>
<accession>A0A376MLC5</accession>
<evidence type="ECO:0000313" key="1">
    <source>
        <dbReference type="EMBL" id="STG51309.1"/>
    </source>
</evidence>
<proteinExistence type="predicted"/>
<sequence length="84" mass="9503">MTVVLKDAQGNFITDGVVQLNEENVQVRNADPIQGNNWVYNGNGQYQRQYMAHFAGSEFECATEDGWLEPMPIIQTITLLNQVK</sequence>